<feature type="domain" description="Enoyl reductase (ER)" evidence="1">
    <location>
        <begin position="10"/>
        <end position="322"/>
    </location>
</feature>
<accession>A0A7L7L1B4</accession>
<dbReference type="Pfam" id="PF13602">
    <property type="entry name" value="ADH_zinc_N_2"/>
    <property type="match status" value="1"/>
</dbReference>
<dbReference type="PANTHER" id="PTHR43482:SF1">
    <property type="entry name" value="PROTEIN AST1-RELATED"/>
    <property type="match status" value="1"/>
</dbReference>
<sequence length="328" mass="36364">MNSVIINDDGSFSDKPMGELYPTGSDILVKVKAISINPVDIKKNPHTANSRVLGFDAAGVVIEAGSKVNKFHKDDLVFYSGTTQRAGSYADEQLVDENLVSLAPNNNFNDLAAMPLTWLTAAEILFEKLNYSQNPADNNNETILVINGAGGVGSILTQLAHLIGLKVVATSSPKNYQWLKKNHVDYQIDYHKDLVQQINDLGLTIDNSINLFDTGRYFDETVELVRPFGHLVNITGTNTPVDVRKLQQKSLSFDWELMFTKSKYNYRTQSQGELLNLLGELISENKIHSTRTKTIKAPLNAETIKKAHEIVGGHHMVGKLVIENQTNI</sequence>
<dbReference type="GO" id="GO:0016491">
    <property type="term" value="F:oxidoreductase activity"/>
    <property type="evidence" value="ECO:0007669"/>
    <property type="project" value="InterPro"/>
</dbReference>
<dbReference type="KEGG" id="cpab:G6534_11530"/>
<name>A0A7L7L1B4_9LACO</name>
<reference evidence="2 3" key="1">
    <citation type="submission" date="2020-02" db="EMBL/GenBank/DDBJ databases">
        <title>Complete Genome Sequence of Lactobacillus sp. NFFJ11 Isolated from animal feed.</title>
        <authorList>
            <person name="Jung J.Y."/>
        </authorList>
    </citation>
    <scope>NUCLEOTIDE SEQUENCE [LARGE SCALE GENOMIC DNA]</scope>
    <source>
        <strain evidence="2 3">NFFJ11</strain>
    </source>
</reference>
<organism evidence="2 3">
    <name type="scientific">Companilactobacillus pabuli</name>
    <dbReference type="NCBI Taxonomy" id="2714036"/>
    <lineage>
        <taxon>Bacteria</taxon>
        <taxon>Bacillati</taxon>
        <taxon>Bacillota</taxon>
        <taxon>Bacilli</taxon>
        <taxon>Lactobacillales</taxon>
        <taxon>Lactobacillaceae</taxon>
        <taxon>Companilactobacillus</taxon>
    </lineage>
</organism>
<dbReference type="InterPro" id="IPR036291">
    <property type="entry name" value="NAD(P)-bd_dom_sf"/>
</dbReference>
<dbReference type="InterPro" id="IPR013154">
    <property type="entry name" value="ADH-like_N"/>
</dbReference>
<dbReference type="EMBL" id="CP049366">
    <property type="protein sequence ID" value="QMT85218.1"/>
    <property type="molecule type" value="Genomic_DNA"/>
</dbReference>
<dbReference type="Gene3D" id="3.40.50.720">
    <property type="entry name" value="NAD(P)-binding Rossmann-like Domain"/>
    <property type="match status" value="1"/>
</dbReference>
<dbReference type="RefSeq" id="WP_182082929.1">
    <property type="nucleotide sequence ID" value="NZ_CP049366.1"/>
</dbReference>
<dbReference type="Pfam" id="PF08240">
    <property type="entry name" value="ADH_N"/>
    <property type="match status" value="1"/>
</dbReference>
<protein>
    <submittedName>
        <fullName evidence="2">Zinc-binding dehydrogenase</fullName>
    </submittedName>
</protein>
<dbReference type="InterPro" id="IPR020843">
    <property type="entry name" value="ER"/>
</dbReference>
<dbReference type="InterPro" id="IPR052585">
    <property type="entry name" value="Lipid_raft_assoc_Zn_ADH"/>
</dbReference>
<proteinExistence type="predicted"/>
<dbReference type="AlphaFoldDB" id="A0A7L7L1B4"/>
<keyword evidence="3" id="KW-1185">Reference proteome</keyword>
<dbReference type="InterPro" id="IPR011032">
    <property type="entry name" value="GroES-like_sf"/>
</dbReference>
<dbReference type="Gene3D" id="3.90.180.10">
    <property type="entry name" value="Medium-chain alcohol dehydrogenases, catalytic domain"/>
    <property type="match status" value="1"/>
</dbReference>
<dbReference type="Proteomes" id="UP000514410">
    <property type="component" value="Chromosome"/>
</dbReference>
<dbReference type="PANTHER" id="PTHR43482">
    <property type="entry name" value="PROTEIN AST1-RELATED"/>
    <property type="match status" value="1"/>
</dbReference>
<evidence type="ECO:0000313" key="3">
    <source>
        <dbReference type="Proteomes" id="UP000514410"/>
    </source>
</evidence>
<evidence type="ECO:0000259" key="1">
    <source>
        <dbReference type="SMART" id="SM00829"/>
    </source>
</evidence>
<dbReference type="SUPFAM" id="SSF51735">
    <property type="entry name" value="NAD(P)-binding Rossmann-fold domains"/>
    <property type="match status" value="1"/>
</dbReference>
<gene>
    <name evidence="2" type="ORF">G6534_11530</name>
</gene>
<dbReference type="SMART" id="SM00829">
    <property type="entry name" value="PKS_ER"/>
    <property type="match status" value="1"/>
</dbReference>
<evidence type="ECO:0000313" key="2">
    <source>
        <dbReference type="EMBL" id="QMT85218.1"/>
    </source>
</evidence>
<dbReference type="SUPFAM" id="SSF50129">
    <property type="entry name" value="GroES-like"/>
    <property type="match status" value="1"/>
</dbReference>